<dbReference type="SUPFAM" id="SSF56349">
    <property type="entry name" value="DNA breaking-rejoining enzymes"/>
    <property type="match status" value="1"/>
</dbReference>
<dbReference type="InterPro" id="IPR050808">
    <property type="entry name" value="Phage_Integrase"/>
</dbReference>
<dbReference type="GO" id="GO:0003677">
    <property type="term" value="F:DNA binding"/>
    <property type="evidence" value="ECO:0007669"/>
    <property type="project" value="UniProtKB-KW"/>
</dbReference>
<gene>
    <name evidence="6" type="ORF">METZ01_LOCUS48619</name>
</gene>
<evidence type="ECO:0000256" key="3">
    <source>
        <dbReference type="ARBA" id="ARBA00023125"/>
    </source>
</evidence>
<evidence type="ECO:0000313" key="6">
    <source>
        <dbReference type="EMBL" id="SUZ95765.1"/>
    </source>
</evidence>
<accession>A0A381RV58</accession>
<keyword evidence="3" id="KW-0238">DNA-binding</keyword>
<organism evidence="6">
    <name type="scientific">marine metagenome</name>
    <dbReference type="NCBI Taxonomy" id="408172"/>
    <lineage>
        <taxon>unclassified sequences</taxon>
        <taxon>metagenomes</taxon>
        <taxon>ecological metagenomes</taxon>
    </lineage>
</organism>
<dbReference type="InterPro" id="IPR010998">
    <property type="entry name" value="Integrase_recombinase_N"/>
</dbReference>
<evidence type="ECO:0000256" key="4">
    <source>
        <dbReference type="ARBA" id="ARBA00023172"/>
    </source>
</evidence>
<dbReference type="AlphaFoldDB" id="A0A381RV58"/>
<protein>
    <recommendedName>
        <fullName evidence="5">Integrase DNA-binding domain-containing protein</fullName>
    </recommendedName>
</protein>
<dbReference type="PANTHER" id="PTHR30629">
    <property type="entry name" value="PROPHAGE INTEGRASE"/>
    <property type="match status" value="1"/>
</dbReference>
<keyword evidence="2" id="KW-0229">DNA integration</keyword>
<dbReference type="GO" id="GO:0015074">
    <property type="term" value="P:DNA integration"/>
    <property type="evidence" value="ECO:0007669"/>
    <property type="project" value="UniProtKB-KW"/>
</dbReference>
<dbReference type="InterPro" id="IPR011010">
    <property type="entry name" value="DNA_brk_join_enz"/>
</dbReference>
<dbReference type="InterPro" id="IPR025166">
    <property type="entry name" value="Integrase_DNA_bind_dom"/>
</dbReference>
<feature type="domain" description="Integrase DNA-binding" evidence="5">
    <location>
        <begin position="26"/>
        <end position="96"/>
    </location>
</feature>
<dbReference type="Gene3D" id="1.10.443.10">
    <property type="entry name" value="Intergrase catalytic core"/>
    <property type="match status" value="1"/>
</dbReference>
<dbReference type="InterPro" id="IPR038488">
    <property type="entry name" value="Integrase_DNA-bd_sf"/>
</dbReference>
<name>A0A381RV58_9ZZZZ</name>
<dbReference type="InterPro" id="IPR013762">
    <property type="entry name" value="Integrase-like_cat_sf"/>
</dbReference>
<dbReference type="Gene3D" id="1.10.150.130">
    <property type="match status" value="1"/>
</dbReference>
<dbReference type="Pfam" id="PF13356">
    <property type="entry name" value="Arm-DNA-bind_3"/>
    <property type="match status" value="1"/>
</dbReference>
<evidence type="ECO:0000256" key="1">
    <source>
        <dbReference type="ARBA" id="ARBA00008857"/>
    </source>
</evidence>
<reference evidence="6" key="1">
    <citation type="submission" date="2018-05" db="EMBL/GenBank/DDBJ databases">
        <authorList>
            <person name="Lanie J.A."/>
            <person name="Ng W.-L."/>
            <person name="Kazmierczak K.M."/>
            <person name="Andrzejewski T.M."/>
            <person name="Davidsen T.M."/>
            <person name="Wayne K.J."/>
            <person name="Tettelin H."/>
            <person name="Glass J.I."/>
            <person name="Rusch D."/>
            <person name="Podicherti R."/>
            <person name="Tsui H.-C.T."/>
            <person name="Winkler M.E."/>
        </authorList>
    </citation>
    <scope>NUCLEOTIDE SEQUENCE</scope>
</reference>
<proteinExistence type="inferred from homology"/>
<sequence length="422" mass="48925">MIKVSDVLNPEFINAIEFEERPYFIKFKQYPGLRVKVNPKGRISFITYGRIHFGGSPRTITHGTTNELSIDKALDKHFQCLKLLQQGLDPNLIKKSKSKQFTSSMNFLNVANDFIKDKIAKKEYSHNFATHSSKYLLNNKLKYFHKINIAQISEEKVKAWYNQEKTTPAARHNALRLMSSVFSYAGTQNIVEKSLNPTSTIFKNGLSYQPKSKDVQLTLDNELPKFIYQMWDPLNTNKVDRLSRNAIYFMLFTGIKKSDVLNMKWSQISGNSYILIEKRSCRQMLPITPSIELLLKDIKDHQSKNKHLIGNEYLFFNINTGKPINNLRKTLVKYSNDLDWIVYPEAIRKTFAKVCDYSSIPREHFYQLLGIKKAYNPYQSHPDNKDDINQLKKSLITVQDNIDKAAPMLIPGQLTKISDFIF</sequence>
<dbReference type="PANTHER" id="PTHR30629:SF2">
    <property type="entry name" value="PROPHAGE INTEGRASE INTS-RELATED"/>
    <property type="match status" value="1"/>
</dbReference>
<keyword evidence="4" id="KW-0233">DNA recombination</keyword>
<dbReference type="GO" id="GO:0006310">
    <property type="term" value="P:DNA recombination"/>
    <property type="evidence" value="ECO:0007669"/>
    <property type="project" value="UniProtKB-KW"/>
</dbReference>
<evidence type="ECO:0000256" key="2">
    <source>
        <dbReference type="ARBA" id="ARBA00022908"/>
    </source>
</evidence>
<dbReference type="EMBL" id="UINC01002352">
    <property type="protein sequence ID" value="SUZ95765.1"/>
    <property type="molecule type" value="Genomic_DNA"/>
</dbReference>
<dbReference type="Gene3D" id="3.30.160.390">
    <property type="entry name" value="Integrase, DNA-binding domain"/>
    <property type="match status" value="1"/>
</dbReference>
<comment type="similarity">
    <text evidence="1">Belongs to the 'phage' integrase family.</text>
</comment>
<evidence type="ECO:0000259" key="5">
    <source>
        <dbReference type="Pfam" id="PF13356"/>
    </source>
</evidence>